<proteinExistence type="predicted"/>
<dbReference type="EMBL" id="BGPR01122048">
    <property type="protein sequence ID" value="GBN23117.1"/>
    <property type="molecule type" value="Genomic_DNA"/>
</dbReference>
<sequence length="133" mass="15185">ANHVHSVAETVDTDADQTRKDALEVENLIRDAINKVNELIEELGKLAEGLQAHLGPDIDNLIRQAEYILEELRNRNFEPVQNDTIAEYTAAEERKYLVLSLFFCSILLQTWKVASQQCESYGWEESFTGVSMR</sequence>
<accession>A0A4Y2MBQ7</accession>
<comment type="caution">
    <text evidence="1">The sequence shown here is derived from an EMBL/GenBank/DDBJ whole genome shotgun (WGS) entry which is preliminary data.</text>
</comment>
<reference evidence="1 2" key="1">
    <citation type="journal article" date="2019" name="Sci. Rep.">
        <title>Orb-weaving spider Araneus ventricosus genome elucidates the spidroin gene catalogue.</title>
        <authorList>
            <person name="Kono N."/>
            <person name="Nakamura H."/>
            <person name="Ohtoshi R."/>
            <person name="Moran D.A.P."/>
            <person name="Shinohara A."/>
            <person name="Yoshida Y."/>
            <person name="Fujiwara M."/>
            <person name="Mori M."/>
            <person name="Tomita M."/>
            <person name="Arakawa K."/>
        </authorList>
    </citation>
    <scope>NUCLEOTIDE SEQUENCE [LARGE SCALE GENOMIC DNA]</scope>
</reference>
<evidence type="ECO:0000313" key="1">
    <source>
        <dbReference type="EMBL" id="GBN23117.1"/>
    </source>
</evidence>
<organism evidence="1 2">
    <name type="scientific">Araneus ventricosus</name>
    <name type="common">Orbweaver spider</name>
    <name type="synonym">Epeira ventricosa</name>
    <dbReference type="NCBI Taxonomy" id="182803"/>
    <lineage>
        <taxon>Eukaryota</taxon>
        <taxon>Metazoa</taxon>
        <taxon>Ecdysozoa</taxon>
        <taxon>Arthropoda</taxon>
        <taxon>Chelicerata</taxon>
        <taxon>Arachnida</taxon>
        <taxon>Araneae</taxon>
        <taxon>Araneomorphae</taxon>
        <taxon>Entelegynae</taxon>
        <taxon>Araneoidea</taxon>
        <taxon>Araneidae</taxon>
        <taxon>Araneus</taxon>
    </lineage>
</organism>
<dbReference type="Proteomes" id="UP000499080">
    <property type="component" value="Unassembled WGS sequence"/>
</dbReference>
<dbReference type="OrthoDB" id="10011303at2759"/>
<name>A0A4Y2MBQ7_ARAVE</name>
<feature type="non-terminal residue" evidence="1">
    <location>
        <position position="1"/>
    </location>
</feature>
<gene>
    <name evidence="1" type="ORF">AVEN_195024_1</name>
</gene>
<protein>
    <submittedName>
        <fullName evidence="1">Uncharacterized protein</fullName>
    </submittedName>
</protein>
<evidence type="ECO:0000313" key="2">
    <source>
        <dbReference type="Proteomes" id="UP000499080"/>
    </source>
</evidence>
<dbReference type="AlphaFoldDB" id="A0A4Y2MBQ7"/>
<keyword evidence="2" id="KW-1185">Reference proteome</keyword>